<feature type="transmembrane region" description="Helical" evidence="1">
    <location>
        <begin position="129"/>
        <end position="151"/>
    </location>
</feature>
<keyword evidence="3" id="KW-0808">Transferase</keyword>
<keyword evidence="3" id="KW-0418">Kinase</keyword>
<accession>A0A1D9NZ41</accession>
<evidence type="ECO:0000256" key="1">
    <source>
        <dbReference type="SAM" id="Phobius"/>
    </source>
</evidence>
<dbReference type="CDD" id="cd16935">
    <property type="entry name" value="HATPase_AgrC-ComD-like"/>
    <property type="match status" value="1"/>
</dbReference>
<feature type="domain" description="Sensor histidine kinase NatK-like C-terminal" evidence="2">
    <location>
        <begin position="304"/>
        <end position="405"/>
    </location>
</feature>
<feature type="transmembrane region" description="Helical" evidence="1">
    <location>
        <begin position="57"/>
        <end position="74"/>
    </location>
</feature>
<dbReference type="Pfam" id="PF14501">
    <property type="entry name" value="HATPase_c_5"/>
    <property type="match status" value="1"/>
</dbReference>
<proteinExistence type="predicted"/>
<reference evidence="4" key="1">
    <citation type="submission" date="2016-10" db="EMBL/GenBank/DDBJ databases">
        <title>The complete genome sequence of the rumen bacterium Butyrivibrio hungatei MB2003.</title>
        <authorList>
            <person name="Palevich N."/>
            <person name="Kelly W.J."/>
            <person name="Leahy S.C."/>
            <person name="Altermann E."/>
            <person name="Rakonjac J."/>
            <person name="Attwood G.T."/>
        </authorList>
    </citation>
    <scope>NUCLEOTIDE SEQUENCE [LARGE SCALE GENOMIC DNA]</scope>
    <source>
        <strain evidence="4">MB2003</strain>
    </source>
</reference>
<dbReference type="EMBL" id="CP017831">
    <property type="protein sequence ID" value="AOZ95434.1"/>
    <property type="molecule type" value="Genomic_DNA"/>
</dbReference>
<dbReference type="AlphaFoldDB" id="A0A1D9NZ41"/>
<keyword evidence="4" id="KW-1185">Reference proteome</keyword>
<feature type="transmembrane region" description="Helical" evidence="1">
    <location>
        <begin position="30"/>
        <end position="51"/>
    </location>
</feature>
<organism evidence="3 4">
    <name type="scientific">Butyrivibrio hungatei</name>
    <dbReference type="NCBI Taxonomy" id="185008"/>
    <lineage>
        <taxon>Bacteria</taxon>
        <taxon>Bacillati</taxon>
        <taxon>Bacillota</taxon>
        <taxon>Clostridia</taxon>
        <taxon>Lachnospirales</taxon>
        <taxon>Lachnospiraceae</taxon>
        <taxon>Butyrivibrio</taxon>
    </lineage>
</organism>
<dbReference type="RefSeq" id="WP_083385645.1">
    <property type="nucleotide sequence ID" value="NZ_CP017831.1"/>
</dbReference>
<dbReference type="Gene3D" id="3.30.565.10">
    <property type="entry name" value="Histidine kinase-like ATPase, C-terminal domain"/>
    <property type="match status" value="1"/>
</dbReference>
<evidence type="ECO:0000313" key="3">
    <source>
        <dbReference type="EMBL" id="AOZ95434.1"/>
    </source>
</evidence>
<dbReference type="Proteomes" id="UP000179284">
    <property type="component" value="Chromosome I"/>
</dbReference>
<dbReference type="InterPro" id="IPR032834">
    <property type="entry name" value="NatK-like_C"/>
</dbReference>
<protein>
    <submittedName>
        <fullName evidence="3">Histidine kinase</fullName>
    </submittedName>
</protein>
<keyword evidence="1" id="KW-0472">Membrane</keyword>
<dbReference type="OrthoDB" id="9156435at2"/>
<dbReference type="InterPro" id="IPR036890">
    <property type="entry name" value="HATPase_C_sf"/>
</dbReference>
<feature type="transmembrane region" description="Helical" evidence="1">
    <location>
        <begin position="81"/>
        <end position="99"/>
    </location>
</feature>
<name>A0A1D9NZ41_9FIRM</name>
<sequence>MNRFKPTYSLRQLIEFEKDKAIMTQKTRATLILLVGFVVYSIVASIPGFWIDYKHGIVTNISIAILFIFLSIILKYTNNHIMVTIIGTYMFMLILFFHLLMETDWSIGMDAFWLFVLITPFITNYLAGVFYGSISALSGLILSIVLFYTPLQYCLQPYGENMMQWFAIIYIVGMMSAAVIEYELTSFQIAKAESDAKLAYYQKVRANRLKEQLQIYDTNEKVIRKYKHDIRHFNRVLAGFINEKKYDEASAYLKEFDSMLEDVTAVSFCDNQIVNELLTIYTSRCQKMGFKLRVKVSVPEHFPMEEMDLTSLVANALENAVEAQERITDKEKRSIQFELTYDGRKLKLLTKNPCVIATRFTKNGLPISTREVQSGIGTSQIKSIAEKYSGVASFIQNEDNFTVKAVMTCM</sequence>
<feature type="transmembrane region" description="Helical" evidence="1">
    <location>
        <begin position="105"/>
        <end position="122"/>
    </location>
</feature>
<keyword evidence="1" id="KW-0812">Transmembrane</keyword>
<dbReference type="GO" id="GO:0016301">
    <property type="term" value="F:kinase activity"/>
    <property type="evidence" value="ECO:0007669"/>
    <property type="project" value="UniProtKB-KW"/>
</dbReference>
<evidence type="ECO:0000259" key="2">
    <source>
        <dbReference type="Pfam" id="PF14501"/>
    </source>
</evidence>
<evidence type="ECO:0000313" key="4">
    <source>
        <dbReference type="Proteomes" id="UP000179284"/>
    </source>
</evidence>
<dbReference type="KEGG" id="bhu:bhn_I0400"/>
<gene>
    <name evidence="3" type="ORF">bhn_I0400</name>
</gene>
<keyword evidence="1" id="KW-1133">Transmembrane helix</keyword>
<feature type="transmembrane region" description="Helical" evidence="1">
    <location>
        <begin position="163"/>
        <end position="182"/>
    </location>
</feature>